<dbReference type="EMBL" id="GEGO01001299">
    <property type="protein sequence ID" value="JAR94105.1"/>
    <property type="molecule type" value="Transcribed_RNA"/>
</dbReference>
<protein>
    <submittedName>
        <fullName evidence="1">Uncharacterized protein</fullName>
    </submittedName>
</protein>
<feature type="non-terminal residue" evidence="1">
    <location>
        <position position="73"/>
    </location>
</feature>
<reference evidence="1" key="1">
    <citation type="journal article" date="2018" name="PLoS Negl. Trop. Dis.">
        <title>Sialome diversity of ticks revealed by RNAseq of single tick salivary glands.</title>
        <authorList>
            <person name="Perner J."/>
            <person name="Kropackova S."/>
            <person name="Kopacek P."/>
            <person name="Ribeiro J.M."/>
        </authorList>
    </citation>
    <scope>NUCLEOTIDE SEQUENCE</scope>
    <source>
        <strain evidence="1">Siblings of single egg batch collected in Ceske Budejovice</strain>
        <tissue evidence="1">Salivary glands</tissue>
    </source>
</reference>
<accession>A0A147BUU6</accession>
<name>A0A147BUU6_IXORI</name>
<organism evidence="1">
    <name type="scientific">Ixodes ricinus</name>
    <name type="common">Common tick</name>
    <name type="synonym">Acarus ricinus</name>
    <dbReference type="NCBI Taxonomy" id="34613"/>
    <lineage>
        <taxon>Eukaryota</taxon>
        <taxon>Metazoa</taxon>
        <taxon>Ecdysozoa</taxon>
        <taxon>Arthropoda</taxon>
        <taxon>Chelicerata</taxon>
        <taxon>Arachnida</taxon>
        <taxon>Acari</taxon>
        <taxon>Parasitiformes</taxon>
        <taxon>Ixodida</taxon>
        <taxon>Ixodoidea</taxon>
        <taxon>Ixodidae</taxon>
        <taxon>Ixodinae</taxon>
        <taxon>Ixodes</taxon>
    </lineage>
</organism>
<proteinExistence type="predicted"/>
<dbReference type="AlphaFoldDB" id="A0A147BUU6"/>
<evidence type="ECO:0000313" key="1">
    <source>
        <dbReference type="EMBL" id="JAR94105.1"/>
    </source>
</evidence>
<sequence length="73" mass="7909">MAVKASAICVFFSCEQPSLVTSGENAAKSNHVTQISYDDDLKCITGVVQASMRNKSYAVEVSRLLLLLLWLSG</sequence>